<comment type="subcellular location">
    <subcellularLocation>
        <location evidence="1">Nucleus</location>
    </subcellularLocation>
</comment>
<dbReference type="CDD" id="cd09270">
    <property type="entry name" value="RNase_H2-B"/>
    <property type="match status" value="1"/>
</dbReference>
<evidence type="ECO:0000256" key="5">
    <source>
        <dbReference type="ARBA" id="ARBA00033464"/>
    </source>
</evidence>
<keyword evidence="3" id="KW-0539">Nucleus</keyword>
<dbReference type="PANTHER" id="PTHR13383">
    <property type="entry name" value="RIBONUCLEASE H2 SUBUNIT B"/>
    <property type="match status" value="1"/>
</dbReference>
<evidence type="ECO:0000259" key="8">
    <source>
        <dbReference type="Pfam" id="PF17745"/>
    </source>
</evidence>
<feature type="compositionally biased region" description="Low complexity" evidence="6">
    <location>
        <begin position="255"/>
        <end position="275"/>
    </location>
</feature>
<feature type="compositionally biased region" description="Basic and acidic residues" evidence="6">
    <location>
        <begin position="361"/>
        <end position="403"/>
    </location>
</feature>
<evidence type="ECO:0000256" key="4">
    <source>
        <dbReference type="ARBA" id="ARBA00024778"/>
    </source>
</evidence>
<evidence type="ECO:0000256" key="2">
    <source>
        <dbReference type="ARBA" id="ARBA00019062"/>
    </source>
</evidence>
<dbReference type="Pfam" id="PF17745">
    <property type="entry name" value="Ydr279_N"/>
    <property type="match status" value="1"/>
</dbReference>
<accession>A0ABR4KQ58</accession>
<name>A0ABR4KQ58_9EURO</name>
<feature type="compositionally biased region" description="Polar residues" evidence="6">
    <location>
        <begin position="230"/>
        <end position="239"/>
    </location>
</feature>
<evidence type="ECO:0000313" key="9">
    <source>
        <dbReference type="EMBL" id="KAL2854386.1"/>
    </source>
</evidence>
<sequence>MRTRSAAPSEKSLSKHQPQSEPSKIIMKLNKAFILPSSASLDAKFVTLPDPRTGGPTRYFFCPKLGLYEFTLVASPTQSPRSILYTSRKSEEKKSLGTISKTAEFLVATPIDIVFFVIPLLCSSASSDEGKRLFQPLDDIIDSHDDLPTHLRYILYHRDFRGRLLRRVDAVCDSVEAGDEKMYRISEGKILQQLLEKAERMIAHGLPKSLEERFVKQALAAPLMSVTRTDITTDASSSTPKEDEHETESQECKDTQSTSTSVTTYSSTSASTPLSESPPTPTKEELPDQQACPESIVRLKRLFTAFSFLKSTYVSLKLGIKLDSMISAPETPVDFKPLHDHLKHLTELRAEALASRSMGDFSRKRNAEDDDAAEARAEKKRRKEEEEKKKKAGESRGVRELKKVNTTGMKKMSDFFGKATSKKKT</sequence>
<comment type="function">
    <text evidence="4">Non catalytic subunit of RNase H2, an endonuclease that specifically degrades the RNA of RNA:DNA hybrids. Participates in DNA replication, possibly by mediating the removal of lagging-strand Okazaki fragment RNA primers during DNA replication. Mediates the excision of single ribonucleotides from DNA:RNA duplexes.</text>
</comment>
<keyword evidence="10" id="KW-1185">Reference proteome</keyword>
<dbReference type="PANTHER" id="PTHR13383:SF11">
    <property type="entry name" value="RIBONUCLEASE H2 SUBUNIT B"/>
    <property type="match status" value="1"/>
</dbReference>
<dbReference type="Gene3D" id="1.10.20.120">
    <property type="match status" value="1"/>
</dbReference>
<comment type="caution">
    <text evidence="9">The sequence shown here is derived from an EMBL/GenBank/DDBJ whole genome shotgun (WGS) entry which is preliminary data.</text>
</comment>
<gene>
    <name evidence="9" type="ORF">BJY01DRAFT_37153</name>
</gene>
<evidence type="ECO:0000256" key="1">
    <source>
        <dbReference type="ARBA" id="ARBA00004123"/>
    </source>
</evidence>
<dbReference type="InterPro" id="IPR041195">
    <property type="entry name" value="Rnh202_N"/>
</dbReference>
<reference evidence="9 10" key="1">
    <citation type="submission" date="2024-07" db="EMBL/GenBank/DDBJ databases">
        <title>Section-level genome sequencing and comparative genomics of Aspergillus sections Usti and Cavernicolus.</title>
        <authorList>
            <consortium name="Lawrence Berkeley National Laboratory"/>
            <person name="Nybo J.L."/>
            <person name="Vesth T.C."/>
            <person name="Theobald S."/>
            <person name="Frisvad J.C."/>
            <person name="Larsen T.O."/>
            <person name="Kjaerboelling I."/>
            <person name="Rothschild-Mancinelli K."/>
            <person name="Lyhne E.K."/>
            <person name="Kogle M.E."/>
            <person name="Barry K."/>
            <person name="Clum A."/>
            <person name="Na H."/>
            <person name="Ledsgaard L."/>
            <person name="Lin J."/>
            <person name="Lipzen A."/>
            <person name="Kuo A."/>
            <person name="Riley R."/>
            <person name="Mondo S."/>
            <person name="Labutti K."/>
            <person name="Haridas S."/>
            <person name="Pangalinan J."/>
            <person name="Salamov A.A."/>
            <person name="Simmons B.A."/>
            <person name="Magnuson J.K."/>
            <person name="Chen J."/>
            <person name="Drula E."/>
            <person name="Henrissat B."/>
            <person name="Wiebenga A."/>
            <person name="Lubbers R.J."/>
            <person name="Gomes A.C."/>
            <person name="Makela M.R."/>
            <person name="Stajich J."/>
            <person name="Grigoriev I.V."/>
            <person name="Mortensen U.H."/>
            <person name="De Vries R.P."/>
            <person name="Baker S.E."/>
            <person name="Andersen M.R."/>
        </authorList>
    </citation>
    <scope>NUCLEOTIDE SEQUENCE [LARGE SCALE GENOMIC DNA]</scope>
    <source>
        <strain evidence="9 10">CBS 123904</strain>
    </source>
</reference>
<dbReference type="EMBL" id="JBFXLU010000015">
    <property type="protein sequence ID" value="KAL2854386.1"/>
    <property type="molecule type" value="Genomic_DNA"/>
</dbReference>
<feature type="domain" description="Ribonuclease H2 subunit B wHTH" evidence="7">
    <location>
        <begin position="115"/>
        <end position="322"/>
    </location>
</feature>
<evidence type="ECO:0000313" key="10">
    <source>
        <dbReference type="Proteomes" id="UP001610446"/>
    </source>
</evidence>
<feature type="region of interest" description="Disordered" evidence="6">
    <location>
        <begin position="1"/>
        <end position="21"/>
    </location>
</feature>
<organism evidence="9 10">
    <name type="scientific">Aspergillus pseudoustus</name>
    <dbReference type="NCBI Taxonomy" id="1810923"/>
    <lineage>
        <taxon>Eukaryota</taxon>
        <taxon>Fungi</taxon>
        <taxon>Dikarya</taxon>
        <taxon>Ascomycota</taxon>
        <taxon>Pezizomycotina</taxon>
        <taxon>Eurotiomycetes</taxon>
        <taxon>Eurotiomycetidae</taxon>
        <taxon>Eurotiales</taxon>
        <taxon>Aspergillaceae</taxon>
        <taxon>Aspergillus</taxon>
        <taxon>Aspergillus subgen. Nidulantes</taxon>
    </lineage>
</organism>
<dbReference type="InterPro" id="IPR040456">
    <property type="entry name" value="RNase_H2_suB"/>
</dbReference>
<evidence type="ECO:0000256" key="6">
    <source>
        <dbReference type="SAM" id="MobiDB-lite"/>
    </source>
</evidence>
<feature type="region of interest" description="Disordered" evidence="6">
    <location>
        <begin position="359"/>
        <end position="425"/>
    </location>
</feature>
<feature type="region of interest" description="Disordered" evidence="6">
    <location>
        <begin position="230"/>
        <end position="290"/>
    </location>
</feature>
<evidence type="ECO:0000259" key="7">
    <source>
        <dbReference type="Pfam" id="PF09468"/>
    </source>
</evidence>
<protein>
    <recommendedName>
        <fullName evidence="2">Ribonuclease H2 subunit B</fullName>
    </recommendedName>
    <alternativeName>
        <fullName evidence="5">Ribonuclease HI subunit B</fullName>
    </alternativeName>
</protein>
<dbReference type="InterPro" id="IPR019024">
    <property type="entry name" value="RNase_H2_suB_wHTH"/>
</dbReference>
<dbReference type="Proteomes" id="UP001610446">
    <property type="component" value="Unassembled WGS sequence"/>
</dbReference>
<feature type="domain" description="Rnh202 triple barrel" evidence="8">
    <location>
        <begin position="34"/>
        <end position="112"/>
    </location>
</feature>
<proteinExistence type="predicted"/>
<dbReference type="Pfam" id="PF09468">
    <property type="entry name" value="RNase_H2-Ydr279"/>
    <property type="match status" value="1"/>
</dbReference>
<feature type="compositionally biased region" description="Basic and acidic residues" evidence="6">
    <location>
        <begin position="240"/>
        <end position="254"/>
    </location>
</feature>
<evidence type="ECO:0000256" key="3">
    <source>
        <dbReference type="ARBA" id="ARBA00023242"/>
    </source>
</evidence>